<dbReference type="EMBL" id="LIIK01000062">
    <property type="protein sequence ID" value="KQM08159.1"/>
    <property type="molecule type" value="Genomic_DNA"/>
</dbReference>
<organism evidence="1 2">
    <name type="scientific">Candidatus [Bacteroides] periocalifornicus</name>
    <dbReference type="NCBI Taxonomy" id="1702214"/>
    <lineage>
        <taxon>Bacteria</taxon>
        <taxon>Pseudomonadati</taxon>
        <taxon>Bacteroidota</taxon>
    </lineage>
</organism>
<protein>
    <submittedName>
        <fullName evidence="1">Uncharacterized protein</fullName>
    </submittedName>
</protein>
<dbReference type="PATRIC" id="fig|1702214.3.peg.447"/>
<gene>
    <name evidence="1" type="ORF">AL399_08830</name>
</gene>
<reference evidence="1" key="1">
    <citation type="submission" date="2015-08" db="EMBL/GenBank/DDBJ databases">
        <title>Candidatus Bacteriodes Periocalifornicus.</title>
        <authorList>
            <person name="McLean J.S."/>
            <person name="Kelley S."/>
        </authorList>
    </citation>
    <scope>NUCLEOTIDE SEQUENCE [LARGE SCALE GENOMIC DNA]</scope>
    <source>
        <strain evidence="1">12B</strain>
    </source>
</reference>
<keyword evidence="2" id="KW-1185">Reference proteome</keyword>
<evidence type="ECO:0000313" key="1">
    <source>
        <dbReference type="EMBL" id="KQM08159.1"/>
    </source>
</evidence>
<dbReference type="AlphaFoldDB" id="A0A0Q4AZ42"/>
<feature type="non-terminal residue" evidence="1">
    <location>
        <position position="1"/>
    </location>
</feature>
<comment type="caution">
    <text evidence="1">The sequence shown here is derived from an EMBL/GenBank/DDBJ whole genome shotgun (WGS) entry which is preliminary data.</text>
</comment>
<evidence type="ECO:0000313" key="2">
    <source>
        <dbReference type="Proteomes" id="UP000054172"/>
    </source>
</evidence>
<sequence length="137" mass="14564">LLLVGVWHRGLAQARCHTLEVAPGARGAAVPLPPDWADGPLDVWVAPRGAGEKERYDSAHCVATAGSTTTTSAQTGDAVLGATRPATSLQTTAAPASRFAVSGRLADLPPKGRRKPPVVRVYHRRLRVDIYSGPRRR</sequence>
<name>A0A0Q4AZ42_9BACT</name>
<proteinExistence type="predicted"/>
<dbReference type="Proteomes" id="UP000054172">
    <property type="component" value="Unassembled WGS sequence"/>
</dbReference>
<accession>A0A0Q4AZ42</accession>